<organism evidence="1">
    <name type="scientific">Salix viminalis</name>
    <name type="common">Common osier</name>
    <name type="synonym">Basket willow</name>
    <dbReference type="NCBI Taxonomy" id="40686"/>
    <lineage>
        <taxon>Eukaryota</taxon>
        <taxon>Viridiplantae</taxon>
        <taxon>Streptophyta</taxon>
        <taxon>Embryophyta</taxon>
        <taxon>Tracheophyta</taxon>
        <taxon>Spermatophyta</taxon>
        <taxon>Magnoliopsida</taxon>
        <taxon>eudicotyledons</taxon>
        <taxon>Gunneridae</taxon>
        <taxon>Pentapetalae</taxon>
        <taxon>rosids</taxon>
        <taxon>fabids</taxon>
        <taxon>Malpighiales</taxon>
        <taxon>Salicaceae</taxon>
        <taxon>Saliceae</taxon>
        <taxon>Salix</taxon>
    </lineage>
</organism>
<name>A0A6N2LK52_SALVM</name>
<sequence length="82" mass="9179">MALELGLCKDGTLIQNVNHKFTGEWGGGNSFFPNSFFFSSKANMESSAMQSSPRLGDHTRNALIRPFHKGVPRIEARKYISF</sequence>
<reference evidence="1" key="1">
    <citation type="submission" date="2019-03" db="EMBL/GenBank/DDBJ databases">
        <authorList>
            <person name="Mank J."/>
            <person name="Almeida P."/>
        </authorList>
    </citation>
    <scope>NUCLEOTIDE SEQUENCE</scope>
    <source>
        <strain evidence="1">78183</strain>
    </source>
</reference>
<dbReference type="AlphaFoldDB" id="A0A6N2LK52"/>
<evidence type="ECO:0000313" key="1">
    <source>
        <dbReference type="EMBL" id="VFU40506.1"/>
    </source>
</evidence>
<gene>
    <name evidence="1" type="ORF">SVIM_LOCUS232626</name>
</gene>
<protein>
    <submittedName>
        <fullName evidence="1">Uncharacterized protein</fullName>
    </submittedName>
</protein>
<accession>A0A6N2LK52</accession>
<dbReference type="EMBL" id="CAADRP010001546">
    <property type="protein sequence ID" value="VFU40506.1"/>
    <property type="molecule type" value="Genomic_DNA"/>
</dbReference>
<proteinExistence type="predicted"/>